<sequence length="65" mass="6983">MIGPVRVCHDGRMEPAEIDTTVPRFLDGMQLLDPGVVSCSRRRPVVSGEGEPAEVYLFGGVGRIG</sequence>
<keyword evidence="2" id="KW-1185">Reference proteome</keyword>
<dbReference type="Proteomes" id="UP000321261">
    <property type="component" value="Unassembled WGS sequence"/>
</dbReference>
<name>A0A561T433_9PSEU</name>
<dbReference type="GO" id="GO:0008168">
    <property type="term" value="F:methyltransferase activity"/>
    <property type="evidence" value="ECO:0007669"/>
    <property type="project" value="UniProtKB-KW"/>
</dbReference>
<reference evidence="1 2" key="1">
    <citation type="submission" date="2019-06" db="EMBL/GenBank/DDBJ databases">
        <title>Sequencing the genomes of 1000 actinobacteria strains.</title>
        <authorList>
            <person name="Klenk H.-P."/>
        </authorList>
    </citation>
    <scope>NUCLEOTIDE SEQUENCE [LARGE SCALE GENOMIC DNA]</scope>
    <source>
        <strain evidence="1 2">DSM 45671</strain>
    </source>
</reference>
<dbReference type="InterPro" id="IPR029063">
    <property type="entry name" value="SAM-dependent_MTases_sf"/>
</dbReference>
<evidence type="ECO:0000313" key="2">
    <source>
        <dbReference type="Proteomes" id="UP000321261"/>
    </source>
</evidence>
<dbReference type="Gene3D" id="3.40.50.150">
    <property type="entry name" value="Vaccinia Virus protein VP39"/>
    <property type="match status" value="1"/>
</dbReference>
<dbReference type="AlphaFoldDB" id="A0A561T433"/>
<protein>
    <submittedName>
        <fullName evidence="1">S-adenosyl methyltransferase</fullName>
    </submittedName>
</protein>
<comment type="caution">
    <text evidence="1">The sequence shown here is derived from an EMBL/GenBank/DDBJ whole genome shotgun (WGS) entry which is preliminary data.</text>
</comment>
<gene>
    <name evidence="1" type="ORF">FHX44_117797</name>
</gene>
<proteinExistence type="predicted"/>
<evidence type="ECO:0000313" key="1">
    <source>
        <dbReference type="EMBL" id="TWF81852.1"/>
    </source>
</evidence>
<organism evidence="1 2">
    <name type="scientific">Pseudonocardia hierapolitana</name>
    <dbReference type="NCBI Taxonomy" id="1128676"/>
    <lineage>
        <taxon>Bacteria</taxon>
        <taxon>Bacillati</taxon>
        <taxon>Actinomycetota</taxon>
        <taxon>Actinomycetes</taxon>
        <taxon>Pseudonocardiales</taxon>
        <taxon>Pseudonocardiaceae</taxon>
        <taxon>Pseudonocardia</taxon>
    </lineage>
</organism>
<keyword evidence="1" id="KW-0808">Transferase</keyword>
<dbReference type="GO" id="GO:0032259">
    <property type="term" value="P:methylation"/>
    <property type="evidence" value="ECO:0007669"/>
    <property type="project" value="UniProtKB-KW"/>
</dbReference>
<accession>A0A561T433</accession>
<keyword evidence="1" id="KW-0489">Methyltransferase</keyword>
<dbReference type="EMBL" id="VIWU01000001">
    <property type="protein sequence ID" value="TWF81852.1"/>
    <property type="molecule type" value="Genomic_DNA"/>
</dbReference>